<dbReference type="KEGG" id="ecan:CWI88_00295"/>
<dbReference type="AlphaFoldDB" id="A0A484WWD7"/>
<dbReference type="GO" id="GO:0016787">
    <property type="term" value="F:hydrolase activity"/>
    <property type="evidence" value="ECO:0007669"/>
    <property type="project" value="UniProtKB-KW"/>
</dbReference>
<keyword evidence="2 8" id="KW-1277">Toxin-antitoxin system</keyword>
<evidence type="ECO:0000259" key="9">
    <source>
        <dbReference type="Pfam" id="PF01850"/>
    </source>
</evidence>
<dbReference type="InterPro" id="IPR050556">
    <property type="entry name" value="Type_II_TA_system_RNase"/>
</dbReference>
<protein>
    <recommendedName>
        <fullName evidence="8">Ribonuclease VapC</fullName>
        <shortName evidence="8">RNase VapC</shortName>
        <ecNumber evidence="8">3.1.-.-</ecNumber>
    </recommendedName>
    <alternativeName>
        <fullName evidence="8">Toxin VapC</fullName>
    </alternativeName>
</protein>
<evidence type="ECO:0000256" key="2">
    <source>
        <dbReference type="ARBA" id="ARBA00022649"/>
    </source>
</evidence>
<dbReference type="EMBL" id="CP077290">
    <property type="protein sequence ID" value="QXA47548.1"/>
    <property type="molecule type" value="Genomic_DNA"/>
</dbReference>
<dbReference type="HAMAP" id="MF_00265">
    <property type="entry name" value="VapC_Nob1"/>
    <property type="match status" value="1"/>
</dbReference>
<dbReference type="Proteomes" id="UP000683583">
    <property type="component" value="Chromosome"/>
</dbReference>
<dbReference type="GO" id="GO:0090729">
    <property type="term" value="F:toxin activity"/>
    <property type="evidence" value="ECO:0007669"/>
    <property type="project" value="UniProtKB-KW"/>
</dbReference>
<evidence type="ECO:0000313" key="13">
    <source>
        <dbReference type="Proteomes" id="UP000683583"/>
    </source>
</evidence>
<comment type="cofactor">
    <cofactor evidence="1 8">
        <name>Mg(2+)</name>
        <dbReference type="ChEBI" id="CHEBI:18420"/>
    </cofactor>
</comment>
<keyword evidence="4 8" id="KW-0479">Metal-binding</keyword>
<feature type="domain" description="PIN" evidence="9">
    <location>
        <begin position="4"/>
        <end position="118"/>
    </location>
</feature>
<dbReference type="Gene3D" id="3.40.50.1010">
    <property type="entry name" value="5'-nuclease"/>
    <property type="match status" value="1"/>
</dbReference>
<comment type="similarity">
    <text evidence="7 8">Belongs to the PINc/VapC protein family.</text>
</comment>
<dbReference type="Proteomes" id="UP000351155">
    <property type="component" value="Unassembled WGS sequence"/>
</dbReference>
<dbReference type="EC" id="3.1.-.-" evidence="8"/>
<dbReference type="PANTHER" id="PTHR33653:SF1">
    <property type="entry name" value="RIBONUCLEASE VAPC2"/>
    <property type="match status" value="1"/>
</dbReference>
<evidence type="ECO:0000256" key="6">
    <source>
        <dbReference type="ARBA" id="ARBA00022842"/>
    </source>
</evidence>
<reference evidence="11 12" key="1">
    <citation type="submission" date="2019-03" db="EMBL/GenBank/DDBJ databases">
        <authorList>
            <consortium name="Pathogen Informatics"/>
        </authorList>
    </citation>
    <scope>NUCLEOTIDE SEQUENCE [LARGE SCALE GENOMIC DNA]</scope>
    <source>
        <strain evidence="11 12">NCTC12126</strain>
    </source>
</reference>
<evidence type="ECO:0000256" key="5">
    <source>
        <dbReference type="ARBA" id="ARBA00022801"/>
    </source>
</evidence>
<evidence type="ECO:0000256" key="1">
    <source>
        <dbReference type="ARBA" id="ARBA00001946"/>
    </source>
</evidence>
<feature type="binding site" evidence="8">
    <location>
        <position position="96"/>
    </location>
    <ligand>
        <name>Mg(2+)</name>
        <dbReference type="ChEBI" id="CHEBI:18420"/>
    </ligand>
</feature>
<evidence type="ECO:0000256" key="4">
    <source>
        <dbReference type="ARBA" id="ARBA00022723"/>
    </source>
</evidence>
<evidence type="ECO:0000313" key="12">
    <source>
        <dbReference type="Proteomes" id="UP000351155"/>
    </source>
</evidence>
<comment type="function">
    <text evidence="8">Toxic component of a toxin-antitoxin (TA) system. An RNase.</text>
</comment>
<dbReference type="GO" id="GO:0004540">
    <property type="term" value="F:RNA nuclease activity"/>
    <property type="evidence" value="ECO:0007669"/>
    <property type="project" value="InterPro"/>
</dbReference>
<dbReference type="InterPro" id="IPR002716">
    <property type="entry name" value="PIN_dom"/>
</dbReference>
<evidence type="ECO:0000256" key="7">
    <source>
        <dbReference type="ARBA" id="ARBA00038093"/>
    </source>
</evidence>
<evidence type="ECO:0000256" key="8">
    <source>
        <dbReference type="HAMAP-Rule" id="MF_00265"/>
    </source>
</evidence>
<evidence type="ECO:0000313" key="11">
    <source>
        <dbReference type="EMBL" id="VFS15256.1"/>
    </source>
</evidence>
<dbReference type="SUPFAM" id="SSF88723">
    <property type="entry name" value="PIN domain-like"/>
    <property type="match status" value="1"/>
</dbReference>
<accession>A0A484WWD7</accession>
<keyword evidence="6 8" id="KW-0460">Magnesium</keyword>
<keyword evidence="3 8" id="KW-0540">Nuclease</keyword>
<reference evidence="10 13" key="2">
    <citation type="submission" date="2021-06" db="EMBL/GenBank/DDBJ databases">
        <title>FDA dAtabase for Regulatory Grade micrObial Sequences (FDA-ARGOS): Supporting development and validation of Infectious Disease Dx tests.</title>
        <authorList>
            <person name="Sproer C."/>
            <person name="Gronow S."/>
            <person name="Severitt S."/>
            <person name="Schroder I."/>
            <person name="Tallon L."/>
            <person name="Sadzewicz L."/>
            <person name="Zhao X."/>
            <person name="Boylan J."/>
            <person name="Ott S."/>
            <person name="Bowen H."/>
            <person name="Vavikolanu K."/>
            <person name="Mehta A."/>
            <person name="Aluvathingal J."/>
            <person name="Nadendla S."/>
            <person name="Lowell S."/>
            <person name="Myers T."/>
            <person name="Yan Y."/>
        </authorList>
    </citation>
    <scope>NUCLEOTIDE SEQUENCE [LARGE SCALE GENOMIC DNA]</scope>
    <source>
        <strain evidence="10 13">FDAARGOS 1428</strain>
    </source>
</reference>
<feature type="binding site" evidence="8">
    <location>
        <position position="6"/>
    </location>
    <ligand>
        <name>Mg(2+)</name>
        <dbReference type="ChEBI" id="CHEBI:18420"/>
    </ligand>
</feature>
<dbReference type="InterPro" id="IPR022907">
    <property type="entry name" value="VapC_family"/>
</dbReference>
<name>A0A484WWD7_9ENTR</name>
<dbReference type="GO" id="GO:0000287">
    <property type="term" value="F:magnesium ion binding"/>
    <property type="evidence" value="ECO:0007669"/>
    <property type="project" value="UniProtKB-UniRule"/>
</dbReference>
<dbReference type="InterPro" id="IPR029060">
    <property type="entry name" value="PIN-like_dom_sf"/>
</dbReference>
<dbReference type="RefSeq" id="WP_006177650.1">
    <property type="nucleotide sequence ID" value="NZ_CABKNU010000009.1"/>
</dbReference>
<gene>
    <name evidence="8 11" type="primary">vapC</name>
    <name evidence="10" type="ORF">I6L58_12340</name>
    <name evidence="11" type="ORF">NCTC12126_01164</name>
</gene>
<evidence type="ECO:0000313" key="10">
    <source>
        <dbReference type="EMBL" id="QXA47548.1"/>
    </source>
</evidence>
<evidence type="ECO:0000256" key="3">
    <source>
        <dbReference type="ARBA" id="ARBA00022722"/>
    </source>
</evidence>
<proteinExistence type="inferred from homology"/>
<organism evidence="11 12">
    <name type="scientific">Enterobacter cancerogenus</name>
    <dbReference type="NCBI Taxonomy" id="69218"/>
    <lineage>
        <taxon>Bacteria</taxon>
        <taxon>Pseudomonadati</taxon>
        <taxon>Pseudomonadota</taxon>
        <taxon>Gammaproteobacteria</taxon>
        <taxon>Enterobacterales</taxon>
        <taxon>Enterobacteriaceae</taxon>
        <taxon>Enterobacter</taxon>
        <taxon>Enterobacter cloacae complex</taxon>
    </lineage>
</organism>
<dbReference type="EMBL" id="CAADIW010000006">
    <property type="protein sequence ID" value="VFS15256.1"/>
    <property type="molecule type" value="Genomic_DNA"/>
</dbReference>
<sequence length="132" mass="14607">MRHMLDTNIVSHLFKRHPGVINRMACLTPDDVCISSITEAELLYGADKKQSERLKKTIQAFLSTITVCDWDSEAAATYGALRAAMEKRGNVMGDLDQLIAAHAISQGTTIVTNDRAFLMVQELSVEDWTHAA</sequence>
<keyword evidence="5 8" id="KW-0378">Hydrolase</keyword>
<keyword evidence="8" id="KW-0800">Toxin</keyword>
<dbReference type="Pfam" id="PF01850">
    <property type="entry name" value="PIN"/>
    <property type="match status" value="1"/>
</dbReference>
<dbReference type="PANTHER" id="PTHR33653">
    <property type="entry name" value="RIBONUCLEASE VAPC2"/>
    <property type="match status" value="1"/>
</dbReference>
<keyword evidence="13" id="KW-1185">Reference proteome</keyword>
<dbReference type="CDD" id="cd18740">
    <property type="entry name" value="PIN_VapC4-5_FitB-like"/>
    <property type="match status" value="1"/>
</dbReference>